<dbReference type="PANTHER" id="PTHR46434">
    <property type="entry name" value="GENETIC INTERACTOR OF PROHIBITINS 3, MITOCHONDRIAL"/>
    <property type="match status" value="1"/>
</dbReference>
<feature type="compositionally biased region" description="Basic and acidic residues" evidence="1">
    <location>
        <begin position="317"/>
        <end position="329"/>
    </location>
</feature>
<feature type="compositionally biased region" description="Basic residues" evidence="1">
    <location>
        <begin position="74"/>
        <end position="84"/>
    </location>
</feature>
<dbReference type="InterPro" id="IPR006073">
    <property type="entry name" value="GTP-bd"/>
</dbReference>
<dbReference type="SUPFAM" id="SSF52540">
    <property type="entry name" value="P-loop containing nucleoside triphosphate hydrolases"/>
    <property type="match status" value="1"/>
</dbReference>
<feature type="compositionally biased region" description="Basic and acidic residues" evidence="1">
    <location>
        <begin position="2240"/>
        <end position="2265"/>
    </location>
</feature>
<feature type="compositionally biased region" description="Acidic residues" evidence="1">
    <location>
        <begin position="2617"/>
        <end position="2630"/>
    </location>
</feature>
<feature type="compositionally biased region" description="Acidic residues" evidence="1">
    <location>
        <begin position="1458"/>
        <end position="1469"/>
    </location>
</feature>
<feature type="region of interest" description="Disordered" evidence="1">
    <location>
        <begin position="287"/>
        <end position="602"/>
    </location>
</feature>
<feature type="compositionally biased region" description="Low complexity" evidence="1">
    <location>
        <begin position="2072"/>
        <end position="2083"/>
    </location>
</feature>
<feature type="region of interest" description="Disordered" evidence="1">
    <location>
        <begin position="1003"/>
        <end position="1081"/>
    </location>
</feature>
<organism evidence="4">
    <name type="scientific">Chromera velia CCMP2878</name>
    <dbReference type="NCBI Taxonomy" id="1169474"/>
    <lineage>
        <taxon>Eukaryota</taxon>
        <taxon>Sar</taxon>
        <taxon>Alveolata</taxon>
        <taxon>Colpodellida</taxon>
        <taxon>Chromeraceae</taxon>
        <taxon>Chromera</taxon>
    </lineage>
</organism>
<feature type="compositionally biased region" description="Acidic residues" evidence="1">
    <location>
        <begin position="2266"/>
        <end position="2276"/>
    </location>
</feature>
<dbReference type="GO" id="GO:0005525">
    <property type="term" value="F:GTP binding"/>
    <property type="evidence" value="ECO:0007669"/>
    <property type="project" value="InterPro"/>
</dbReference>
<feature type="compositionally biased region" description="Basic and acidic residues" evidence="1">
    <location>
        <begin position="1717"/>
        <end position="1726"/>
    </location>
</feature>
<feature type="compositionally biased region" description="Low complexity" evidence="1">
    <location>
        <begin position="2503"/>
        <end position="2512"/>
    </location>
</feature>
<feature type="compositionally biased region" description="Basic and acidic residues" evidence="1">
    <location>
        <begin position="593"/>
        <end position="602"/>
    </location>
</feature>
<dbReference type="PANTHER" id="PTHR46434:SF1">
    <property type="entry name" value="GENETIC INTERACTOR OF PROHIBITINS 3, MITOCHONDRIAL"/>
    <property type="match status" value="1"/>
</dbReference>
<evidence type="ECO:0000256" key="2">
    <source>
        <dbReference type="SAM" id="SignalP"/>
    </source>
</evidence>
<feature type="region of interest" description="Disordered" evidence="1">
    <location>
        <begin position="2350"/>
        <end position="2566"/>
    </location>
</feature>
<keyword evidence="2" id="KW-0732">Signal</keyword>
<feature type="compositionally biased region" description="Low complexity" evidence="1">
    <location>
        <begin position="2554"/>
        <end position="2565"/>
    </location>
</feature>
<feature type="chain" id="PRO_5005192480" description="G domain-containing protein" evidence="2">
    <location>
        <begin position="26"/>
        <end position="3433"/>
    </location>
</feature>
<feature type="region of interest" description="Disordered" evidence="1">
    <location>
        <begin position="2846"/>
        <end position="2893"/>
    </location>
</feature>
<feature type="compositionally biased region" description="Polar residues" evidence="1">
    <location>
        <begin position="419"/>
        <end position="430"/>
    </location>
</feature>
<evidence type="ECO:0000256" key="1">
    <source>
        <dbReference type="SAM" id="MobiDB-lite"/>
    </source>
</evidence>
<dbReference type="VEuPathDB" id="CryptoDB:Cvel_13604"/>
<feature type="compositionally biased region" description="Basic and acidic residues" evidence="1">
    <location>
        <begin position="198"/>
        <end position="214"/>
    </location>
</feature>
<feature type="compositionally biased region" description="Acidic residues" evidence="1">
    <location>
        <begin position="453"/>
        <end position="463"/>
    </location>
</feature>
<feature type="compositionally biased region" description="Basic and acidic residues" evidence="1">
    <location>
        <begin position="2115"/>
        <end position="2128"/>
    </location>
</feature>
<evidence type="ECO:0000313" key="4">
    <source>
        <dbReference type="EMBL" id="CEM55510.1"/>
    </source>
</evidence>
<feature type="region of interest" description="Disordered" evidence="1">
    <location>
        <begin position="63"/>
        <end position="119"/>
    </location>
</feature>
<gene>
    <name evidence="4" type="ORF">Cvel_13604</name>
</gene>
<protein>
    <recommendedName>
        <fullName evidence="3">G domain-containing protein</fullName>
    </recommendedName>
</protein>
<feature type="region of interest" description="Disordered" evidence="1">
    <location>
        <begin position="1432"/>
        <end position="1473"/>
    </location>
</feature>
<feature type="compositionally biased region" description="Basic and acidic residues" evidence="1">
    <location>
        <begin position="1003"/>
        <end position="1017"/>
    </location>
</feature>
<feature type="compositionally biased region" description="Basic and acidic residues" evidence="1">
    <location>
        <begin position="96"/>
        <end position="114"/>
    </location>
</feature>
<feature type="compositionally biased region" description="Acidic residues" evidence="1">
    <location>
        <begin position="2522"/>
        <end position="2537"/>
    </location>
</feature>
<dbReference type="InterPro" id="IPR027417">
    <property type="entry name" value="P-loop_NTPase"/>
</dbReference>
<feature type="compositionally biased region" description="Acidic residues" evidence="1">
    <location>
        <begin position="2150"/>
        <end position="2166"/>
    </location>
</feature>
<feature type="compositionally biased region" description="Basic and acidic residues" evidence="1">
    <location>
        <begin position="540"/>
        <end position="550"/>
    </location>
</feature>
<feature type="signal peptide" evidence="2">
    <location>
        <begin position="1"/>
        <end position="25"/>
    </location>
</feature>
<feature type="compositionally biased region" description="Basic and acidic residues" evidence="1">
    <location>
        <begin position="2846"/>
        <end position="2863"/>
    </location>
</feature>
<reference evidence="4" key="1">
    <citation type="submission" date="2014-11" db="EMBL/GenBank/DDBJ databases">
        <authorList>
            <person name="Otto D Thomas"/>
            <person name="Naeem Raeece"/>
        </authorList>
    </citation>
    <scope>NUCLEOTIDE SEQUENCE</scope>
</reference>
<feature type="compositionally biased region" description="Basic residues" evidence="1">
    <location>
        <begin position="1769"/>
        <end position="1784"/>
    </location>
</feature>
<proteinExistence type="predicted"/>
<feature type="region of interest" description="Disordered" evidence="1">
    <location>
        <begin position="1971"/>
        <end position="1993"/>
    </location>
</feature>
<feature type="compositionally biased region" description="Acidic residues" evidence="1">
    <location>
        <begin position="1050"/>
        <end position="1062"/>
    </location>
</feature>
<feature type="compositionally biased region" description="Low complexity" evidence="1">
    <location>
        <begin position="474"/>
        <end position="487"/>
    </location>
</feature>
<feature type="compositionally biased region" description="Low complexity" evidence="1">
    <location>
        <begin position="1924"/>
        <end position="1940"/>
    </location>
</feature>
<feature type="compositionally biased region" description="Basic and acidic residues" evidence="1">
    <location>
        <begin position="2350"/>
        <end position="2362"/>
    </location>
</feature>
<feature type="region of interest" description="Disordered" evidence="1">
    <location>
        <begin position="2115"/>
        <end position="2187"/>
    </location>
</feature>
<feature type="region of interest" description="Disordered" evidence="1">
    <location>
        <begin position="1111"/>
        <end position="1141"/>
    </location>
</feature>
<dbReference type="Gene3D" id="3.40.50.300">
    <property type="entry name" value="P-loop containing nucleotide triphosphate hydrolases"/>
    <property type="match status" value="1"/>
</dbReference>
<feature type="compositionally biased region" description="Acidic residues" evidence="1">
    <location>
        <begin position="488"/>
        <end position="512"/>
    </location>
</feature>
<feature type="region of interest" description="Disordered" evidence="1">
    <location>
        <begin position="2584"/>
        <end position="2759"/>
    </location>
</feature>
<feature type="compositionally biased region" description="Low complexity" evidence="1">
    <location>
        <begin position="1842"/>
        <end position="1869"/>
    </location>
</feature>
<feature type="compositionally biased region" description="Low complexity" evidence="1">
    <location>
        <begin position="2016"/>
        <end position="2037"/>
    </location>
</feature>
<feature type="compositionally biased region" description="Acidic residues" evidence="1">
    <location>
        <begin position="1696"/>
        <end position="1716"/>
    </location>
</feature>
<accession>A0A0G4IE41</accession>
<feature type="compositionally biased region" description="Acidic residues" evidence="1">
    <location>
        <begin position="292"/>
        <end position="302"/>
    </location>
</feature>
<feature type="compositionally biased region" description="Basic and acidic residues" evidence="1">
    <location>
        <begin position="2706"/>
        <end position="2739"/>
    </location>
</feature>
<feature type="region of interest" description="Disordered" evidence="1">
    <location>
        <begin position="2220"/>
        <end position="2307"/>
    </location>
</feature>
<feature type="compositionally biased region" description="Basic and acidic residues" evidence="1">
    <location>
        <begin position="2642"/>
        <end position="2661"/>
    </location>
</feature>
<dbReference type="CDD" id="cd01855">
    <property type="entry name" value="YqeH"/>
    <property type="match status" value="1"/>
</dbReference>
<feature type="compositionally biased region" description="Acidic residues" evidence="1">
    <location>
        <begin position="2688"/>
        <end position="2705"/>
    </location>
</feature>
<feature type="compositionally biased region" description="Basic and acidic residues" evidence="1">
    <location>
        <begin position="1437"/>
        <end position="1457"/>
    </location>
</feature>
<feature type="region of interest" description="Disordered" evidence="1">
    <location>
        <begin position="2787"/>
        <end position="2812"/>
    </location>
</feature>
<feature type="compositionally biased region" description="Acidic residues" evidence="1">
    <location>
        <begin position="2046"/>
        <end position="2061"/>
    </location>
</feature>
<dbReference type="EMBL" id="CDMZ01005883">
    <property type="protein sequence ID" value="CEM55510.1"/>
    <property type="molecule type" value="Genomic_DNA"/>
</dbReference>
<feature type="compositionally biased region" description="Acidic residues" evidence="1">
    <location>
        <begin position="215"/>
        <end position="230"/>
    </location>
</feature>
<feature type="region of interest" description="Disordered" evidence="1">
    <location>
        <begin position="3406"/>
        <end position="3433"/>
    </location>
</feature>
<name>A0A0G4IE41_9ALVE</name>
<dbReference type="Pfam" id="PF01926">
    <property type="entry name" value="MMR_HSR1"/>
    <property type="match status" value="1"/>
</dbReference>
<feature type="compositionally biased region" description="Acidic residues" evidence="1">
    <location>
        <begin position="1899"/>
        <end position="1923"/>
    </location>
</feature>
<feature type="compositionally biased region" description="Acidic residues" evidence="1">
    <location>
        <begin position="2662"/>
        <end position="2678"/>
    </location>
</feature>
<sequence>MIPSLFFVVSSVVGVLFGEISSVSSHKSRPTSALSASGTSAFLSPLVTSNPSPVLRRRQQNLQHAGVSTLSAKRGGKKSSKKGGRGQSTGGQRIGVSDDGKRQRKRSGEKESKKLSKFSKQLDQMLRMTDALGAMVGEDFSEEDASLDLSGLTDEEKEMVEDPEWEELRKEMTAGEAELLMKDFLRSSGKSGLLAKGPETKAKAREAEMFRQLEEESEEEGGGDEGDSEFGFDSTVSEEELKRMVEKSATSLGRAFHSRMPGLNLTADSSAAAGEDGDLDLLEIAKNIGSFGDDDEDGEGVEGEGGMGVDPGEEEDARLYSEALRRGERPLTMFEEYLGPDLKGNSEEEEEDEDEEEVEEDDSPDDPVSTLSVLHFLGSMQEAAAAKKRQAETDTGMQTAARLESLERDTPLPEIAETPSDTSPSPLESQVSDKELVDVSPQQRGEEEGKVEVDEEKEEDEVVSMEQMRAVFGALASSPSSVPSLSDTADDNFSDSDDDSASPPQEQEDADAQPETPPHPKEATSASPSVGEDEEDDLPAEIRELRRQVEADPSTLAVTLGHPSGRLPSPSALLEEDEEEEGALVGGDTETVAEGREGEMDKDAMLRIVSQAVKQSVWSREADGKGGMPGGPFDDDEEVPEGVPEALASFRIPEISESEWIQRVKGMSPDARLEMGRNIQKLRLEGRDPHPFDRLRSPTVRFHMKNRETERLRVGLEKGTLPTNTTRLQVEDLVQEMWGDDLEVEISEDSWPRLVVSRQLLDSVSDGESRGGVSEKLVISLEEGIILAGPLEEGRGGEEPLRTVEDVMRELDVDGLNSPVPRQLGQVEGIRDSERRRDAKRRAVQVVEDSIRRTAETQDPEKRKWRAWDPRTRGMPNCEDISMLASLWGRDWRLVRASTPLNFLMGLHKYAPTLFKEMIVEGDDEMAGFAWPSDPQGFAGEVSGLRGRLESGEAPFPSPSEETLSELEGNPLEALKKYLVPPRKTQKQTDSVSDAQEEVVVQKEEEKGMGEGMKESEEAISNVAGKEESVSDTVQPQEAAQGKVGQIGVDEFEEEEDDEEDSPPPQLAVSSRPPANAAAAPVELLKGAVESVEQPEGVTAADVAARYISRHEDHVAKRKERKPSTEALTQKAQKEDPEGQRDLRLAEGAFFSPLMGLFLVPPGARSLKTARDVRGLLGYSSKRRSSRQTAELDSIRESSERRRMKSEAVINFASSLVGGDADSDSSSNPSADLERVASDPYLMEQLRRFALDVWEQDLVVFPEASDAQLKFHEKTIHGLSTNSISFEEARRALPFFDILFPQPSESSNDLPAGVQEAMSRSGGGQDQNPDLEESLKRAGGPKTPEDAALVERLMNDGGTGVIQELMEEKAKECGLKSSLHLTPAQIEEVEDRILDAFGIRDERDRALWRETLKGDMKAEGVKRGPANNLWEEEEDRDDWKSKMDRKPSDVSRLKIDDADSVEEETEMSEEQEKSIEDFAKLHMRIAKKASIEKGGKKVDPMDSVVDALSIEEFLPERTSSCLILSSGILIYGPDVGRERFISNADDAIELFAPEFNDSDATEDEIVQRGVALTGDKEQKRRYIYNILDLLAPVEVSDDLTAKVLKIWGKDLRIIRCYEQAALEERVNLVMEEESVRMHRRREEYDEMSEEEAEKVDPADIDSRTWAVTYNTPEEKEAAENAFERLCEQIEAKMIELEDAGWEPDEIDEDEEDENDGERESNSKGDGKAIGSTNGLIPSINVRSYAKGTQEQGGLKDVLVDEQDPWEKMKAKRKRKKERKAKKERTKKDIIRDAEQPSRPKKKQAESIREQARLSLKEAMEEAEAEREAERLQEQLEKKGNKSFMSSFSTPSSLSRSSSSARAGVSSLLLGGQGGEETSAKSIQGDGKPLSGSLSAPSDSWEETEMTGDEEEEEEEGEGEEDGPGAEMQSLEEFQKQQQEQGNEEEEREKDLELLRELAEFDIEEYDMEEEAKWGEALKQAGEEPEDEEVRRKRSEEMFAQLKIEWERELAKQRATASVEPASASADDVVSQASPSSVETPTSVEEVQGEQEAEEEEEIEEVPFDHPEDVDFLSSSSSSSSSLLAEAGSDEELQEALRALHRRVDVEIQRDMEAAEKAMETEGVSERASELSAGSPESVVGLSTEGLERKEEEEEAEEEGEEDDEFSVWDPADLLSRPTADAGDVLQQRREKRALIEKVLNGTEHMTTLEEKAPEFFPWLRNRKNRPGLSTSASQLAPSGNKDDEAAEETKEQVETPEEMKERVEAEEAQAEEEVMELAERRRFGGRRTRDDGSIIQRGWERAGGAKAADPLTELGEIRNWVGSISSQAPREALGWAAPVVEKEMLKDALQERRQKREDEIRARQAAMFGDGEEKEGGDSLETIEESKERMVSEGEVDSVSIQAEERVEETTEKEEKESEIVVSDIPDSPELQSEQGARYDDRVSFSSAGATEDDDESEAGVQPDFGETIEQQQRQEEEEESLREPPETEISPLGGVEEQIAAVPSSVSLSPVKAHETHTAETESEGTDAEEQGEEGEMAAAAATGHRFSSSVLPKAPKTKTAPPALSRFAAGVLRVADLLEEEEAAALGDPSPPFPEKKASPSSPFLQAVERVASLLDEEEEEEATEEETKEVSPPLSFEDLSPKPLDRLAVESTQQKEETEREFEEEEEDEEEDEGEEGKVGRGEEVGGEDLDSIDWDGEDEEEVLAREQKIRKDVQKRERARERTERLQAQLKERRAARALASADSTAPIPPPGKTTQEIWAMSKSSSLEEAKQSGDELISRSRHFADALEDPEEKKEMEERARLEKEEEKYRVRSLEDLAFNPDANLKDGDLRSLVQEDTQRLEKDLKSTKEAQMEERIKKAQGGGSQEDLEKKKPFHLSTEGPADPARRWREGASLSLDKQTARSCPGCGVAFQGNEPDEPGFVPPQKYSLLQAKWEREESQQGDGKGSSDETSGLICARCHSVTTSGQVEEILRPGWSDSDLLSPGRFVQLLSGLRNKRCLVVLVTDLADFDAIPNLSDVVGKNPVLVAANKADLLPSDVSKKRVMQWVHDRLKRDSGLAQLRPRDIFLVSAKTGHNIALLLSVIGEEARLRGRDVYLVGTANAGKSSVLNYLLSGGGKEKDKEGGGLKLLRGGKAVTTSVVPGTTLGLVKVSVKGQKFSVFDTPGILLRGNAAPLLKQEELRRVMPSKSMSPRTVRIERGKSLLLGGLVKVDMVEGEPFFLTLFASDQLPIHMASTDKAFEVLEKRIKAGELTPPFSMDRWRELQGPPSEIRIPEDAQRWERWGRGMSPLDAALPSPTEKAAESSVGSKFERAVLRNSPFGRMAELEQTRLSSSAGRRGSWKEASCDIVIPGIGFLAVTGVGNARFRVWVPDGVEVYTRPPLLPFEARSSTGVFTGGHFVVKGKKTGRSGPTPKTLQKKSMKRKNFT</sequence>
<dbReference type="InterPro" id="IPR050896">
    <property type="entry name" value="Mito_lipid_metab_GTPase"/>
</dbReference>
<feature type="compositionally biased region" description="Basic and acidic residues" evidence="1">
    <location>
        <begin position="2277"/>
        <end position="2292"/>
    </location>
</feature>
<feature type="region of interest" description="Disordered" evidence="1">
    <location>
        <begin position="1306"/>
        <end position="1344"/>
    </location>
</feature>
<evidence type="ECO:0000259" key="3">
    <source>
        <dbReference type="Pfam" id="PF01926"/>
    </source>
</evidence>
<feature type="compositionally biased region" description="Basic and acidic residues" evidence="1">
    <location>
        <begin position="2403"/>
        <end position="2419"/>
    </location>
</feature>
<feature type="region of interest" description="Disordered" evidence="1">
    <location>
        <begin position="1696"/>
        <end position="1952"/>
    </location>
</feature>
<feature type="compositionally biased region" description="Basic and acidic residues" evidence="1">
    <location>
        <begin position="1785"/>
        <end position="1839"/>
    </location>
</feature>
<dbReference type="GO" id="GO:0005739">
    <property type="term" value="C:mitochondrion"/>
    <property type="evidence" value="ECO:0007669"/>
    <property type="project" value="TreeGrafter"/>
</dbReference>
<feature type="region of interest" description="Disordered" evidence="1">
    <location>
        <begin position="2010"/>
        <end position="2090"/>
    </location>
</feature>
<feature type="region of interest" description="Disordered" evidence="1">
    <location>
        <begin position="190"/>
        <end position="273"/>
    </location>
</feature>
<feature type="domain" description="G" evidence="3">
    <location>
        <begin position="3101"/>
        <end position="3175"/>
    </location>
</feature>
<feature type="compositionally biased region" description="Basic residues" evidence="1">
    <location>
        <begin position="3422"/>
        <end position="3433"/>
    </location>
</feature>
<feature type="compositionally biased region" description="Acidic residues" evidence="1">
    <location>
        <begin position="347"/>
        <end position="365"/>
    </location>
</feature>
<feature type="compositionally biased region" description="Polar residues" evidence="1">
    <location>
        <begin position="2227"/>
        <end position="2237"/>
    </location>
</feature>
<feature type="compositionally biased region" description="Basic and acidic residues" evidence="1">
    <location>
        <begin position="1132"/>
        <end position="1141"/>
    </location>
</feature>